<evidence type="ECO:0000313" key="3">
    <source>
        <dbReference type="Proteomes" id="UP001600888"/>
    </source>
</evidence>
<keyword evidence="3" id="KW-1185">Reference proteome</keyword>
<comment type="caution">
    <text evidence="2">The sequence shown here is derived from an EMBL/GenBank/DDBJ whole genome shotgun (WGS) entry which is preliminary data.</text>
</comment>
<dbReference type="Proteomes" id="UP001600888">
    <property type="component" value="Unassembled WGS sequence"/>
</dbReference>
<evidence type="ECO:0000313" key="2">
    <source>
        <dbReference type="EMBL" id="KAL2281936.1"/>
    </source>
</evidence>
<dbReference type="EMBL" id="JBAWTH010000053">
    <property type="protein sequence ID" value="KAL2281936.1"/>
    <property type="molecule type" value="Genomic_DNA"/>
</dbReference>
<name>A0ABR4EI09_9PEZI</name>
<feature type="region of interest" description="Disordered" evidence="1">
    <location>
        <begin position="15"/>
        <end position="67"/>
    </location>
</feature>
<protein>
    <submittedName>
        <fullName evidence="2">Uncharacterized protein</fullName>
    </submittedName>
</protein>
<organism evidence="2 3">
    <name type="scientific">Diaporthe vaccinii</name>
    <dbReference type="NCBI Taxonomy" id="105482"/>
    <lineage>
        <taxon>Eukaryota</taxon>
        <taxon>Fungi</taxon>
        <taxon>Dikarya</taxon>
        <taxon>Ascomycota</taxon>
        <taxon>Pezizomycotina</taxon>
        <taxon>Sordariomycetes</taxon>
        <taxon>Sordariomycetidae</taxon>
        <taxon>Diaporthales</taxon>
        <taxon>Diaporthaceae</taxon>
        <taxon>Diaporthe</taxon>
        <taxon>Diaporthe eres species complex</taxon>
    </lineage>
</organism>
<reference evidence="2 3" key="1">
    <citation type="submission" date="2024-03" db="EMBL/GenBank/DDBJ databases">
        <title>A high-quality draft genome sequence of Diaporthe vaccinii, a causative agent of upright dieback and viscid rot disease in cranberry plants.</title>
        <authorList>
            <person name="Sarrasin M."/>
            <person name="Lang B.F."/>
            <person name="Burger G."/>
        </authorList>
    </citation>
    <scope>NUCLEOTIDE SEQUENCE [LARGE SCALE GENOMIC DNA]</scope>
    <source>
        <strain evidence="2 3">IS7</strain>
    </source>
</reference>
<feature type="compositionally biased region" description="Acidic residues" evidence="1">
    <location>
        <begin position="57"/>
        <end position="66"/>
    </location>
</feature>
<proteinExistence type="predicted"/>
<gene>
    <name evidence="2" type="ORF">FJTKL_11208</name>
</gene>
<accession>A0ABR4EI09</accession>
<evidence type="ECO:0000256" key="1">
    <source>
        <dbReference type="SAM" id="MobiDB-lite"/>
    </source>
</evidence>
<sequence>MLACALSMEKLPDTMGIPLEFSNSSQTLVQDKPDAELSTRTASQGNSLEEGHVSADDSNDDEEENDGYEHYKEWHGDHWDEVDYFSRWKNWDIGDGWPHNFMRSDELSKPNDQLLESPVHRHWLQKLAGLRHKDLPSLKVWVRGIPKIPLFEDAKTGDHYSLHLHPGTSVGLDRIYCRDNLAPTPDDPTPWRRRANPLHKVRYRKPLPDDPAQEQGPTLPKHIIVLGNLAVRTSFREPWDSLVAPGETPPTEDTDYLVAIDAGHEDIPVWLIVSRSSLRDRAEFNGKDHPQLPVFKGLLKDDSYGYDTACIFRLIRDIAGPTDFEDVCELVRKTRAVADPGILDVEEKKMAELSGTTLPEDWHKSTPDEEIPQPPPKEIVDDHLGFDAANLVKAGSS</sequence>
<feature type="region of interest" description="Disordered" evidence="1">
    <location>
        <begin position="354"/>
        <end position="379"/>
    </location>
</feature>
<feature type="compositionally biased region" description="Polar residues" evidence="1">
    <location>
        <begin position="38"/>
        <end position="47"/>
    </location>
</feature>